<reference evidence="1" key="1">
    <citation type="journal article" date="2015" name="Nature">
        <title>Complex archaea that bridge the gap between prokaryotes and eukaryotes.</title>
        <authorList>
            <person name="Spang A."/>
            <person name="Saw J.H."/>
            <person name="Jorgensen S.L."/>
            <person name="Zaremba-Niedzwiedzka K."/>
            <person name="Martijn J."/>
            <person name="Lind A.E."/>
            <person name="van Eijk R."/>
            <person name="Schleper C."/>
            <person name="Guy L."/>
            <person name="Ettema T.J."/>
        </authorList>
    </citation>
    <scope>NUCLEOTIDE SEQUENCE</scope>
</reference>
<comment type="caution">
    <text evidence="1">The sequence shown here is derived from an EMBL/GenBank/DDBJ whole genome shotgun (WGS) entry which is preliminary data.</text>
</comment>
<gene>
    <name evidence="1" type="ORF">LCGC14_1763910</name>
</gene>
<dbReference type="AlphaFoldDB" id="A0A0F9JZW9"/>
<evidence type="ECO:0000313" key="1">
    <source>
        <dbReference type="EMBL" id="KKM04473.1"/>
    </source>
</evidence>
<dbReference type="EMBL" id="LAZR01016446">
    <property type="protein sequence ID" value="KKM04473.1"/>
    <property type="molecule type" value="Genomic_DNA"/>
</dbReference>
<protein>
    <submittedName>
        <fullName evidence="1">Uncharacterized protein</fullName>
    </submittedName>
</protein>
<organism evidence="1">
    <name type="scientific">marine sediment metagenome</name>
    <dbReference type="NCBI Taxonomy" id="412755"/>
    <lineage>
        <taxon>unclassified sequences</taxon>
        <taxon>metagenomes</taxon>
        <taxon>ecological metagenomes</taxon>
    </lineage>
</organism>
<proteinExistence type="predicted"/>
<sequence length="70" mass="8190">MGKGKIFRCMITLGANRKFSFLVTAKNFYDAHELGLQELCIVFDKYSEEAIRKNFSMHEEVLYSEEETCE</sequence>
<accession>A0A0F9JZW9</accession>
<name>A0A0F9JZW9_9ZZZZ</name>